<dbReference type="InterPro" id="IPR005835">
    <property type="entry name" value="NTP_transferase_dom"/>
</dbReference>
<dbReference type="EMBL" id="BMDX01000002">
    <property type="protein sequence ID" value="GGA67800.1"/>
    <property type="molecule type" value="Genomic_DNA"/>
</dbReference>
<evidence type="ECO:0000313" key="4">
    <source>
        <dbReference type="EMBL" id="GGA67800.1"/>
    </source>
</evidence>
<dbReference type="InterPro" id="IPR029044">
    <property type="entry name" value="Nucleotide-diphossugar_trans"/>
</dbReference>
<dbReference type="SUPFAM" id="SSF53448">
    <property type="entry name" value="Nucleotide-diphospho-sugar transferases"/>
    <property type="match status" value="1"/>
</dbReference>
<evidence type="ECO:0000259" key="3">
    <source>
        <dbReference type="Pfam" id="PF00483"/>
    </source>
</evidence>
<dbReference type="PANTHER" id="PTHR43584:SF8">
    <property type="entry name" value="N-ACETYLMURAMATE ALPHA-1-PHOSPHATE URIDYLYLTRANSFERASE"/>
    <property type="match status" value="1"/>
</dbReference>
<name>A0A8J2U2T1_9GAMM</name>
<accession>A0A8J2U2T1</accession>
<feature type="domain" description="Nucleotidyl transferase" evidence="3">
    <location>
        <begin position="5"/>
        <end position="224"/>
    </location>
</feature>
<sequence>MITTAMILAAGRGERMRPLTDTMPKPMLSVGGKPLIIWHLEKLAASGVERVVINLAHLSDKIEQGLGNGEQFGVTIVYSHEQQGALETAGGIVQALPHIGDNPFWLVNGDVWTDWSFSGHHELQSGELAKLVLVNNPEHNPDGDFAIDNQGYLSAKQQFSRFTYSGIGLYSPELFAACQPGKAPLAPLLKAQLDRQTIAAEHFRGQWCDVGTPQRLAALNQQMES</sequence>
<evidence type="ECO:0000256" key="2">
    <source>
        <dbReference type="ARBA" id="ARBA00022695"/>
    </source>
</evidence>
<proteinExistence type="predicted"/>
<keyword evidence="5" id="KW-1185">Reference proteome</keyword>
<dbReference type="GO" id="GO:0016779">
    <property type="term" value="F:nucleotidyltransferase activity"/>
    <property type="evidence" value="ECO:0007669"/>
    <property type="project" value="UniProtKB-KW"/>
</dbReference>
<dbReference type="Proteomes" id="UP000619743">
    <property type="component" value="Unassembled WGS sequence"/>
</dbReference>
<evidence type="ECO:0000256" key="1">
    <source>
        <dbReference type="ARBA" id="ARBA00022679"/>
    </source>
</evidence>
<keyword evidence="1" id="KW-0808">Transferase</keyword>
<protein>
    <submittedName>
        <fullName evidence="4">Mannose-1-phosphate guanylyltransferase</fullName>
    </submittedName>
</protein>
<dbReference type="CDD" id="cd06422">
    <property type="entry name" value="NTP_transferase_like_1"/>
    <property type="match status" value="1"/>
</dbReference>
<evidence type="ECO:0000313" key="5">
    <source>
        <dbReference type="Proteomes" id="UP000619743"/>
    </source>
</evidence>
<dbReference type="InterPro" id="IPR054790">
    <property type="entry name" value="MurU"/>
</dbReference>
<keyword evidence="2 4" id="KW-0548">Nucleotidyltransferase</keyword>
<comment type="caution">
    <text evidence="4">The sequence shown here is derived from an EMBL/GenBank/DDBJ whole genome shotgun (WGS) entry which is preliminary data.</text>
</comment>
<organism evidence="4 5">
    <name type="scientific">Neiella marina</name>
    <dbReference type="NCBI Taxonomy" id="508461"/>
    <lineage>
        <taxon>Bacteria</taxon>
        <taxon>Pseudomonadati</taxon>
        <taxon>Pseudomonadota</taxon>
        <taxon>Gammaproteobacteria</taxon>
        <taxon>Alteromonadales</taxon>
        <taxon>Echinimonadaceae</taxon>
        <taxon>Neiella</taxon>
    </lineage>
</organism>
<dbReference type="RefSeq" id="WP_229744619.1">
    <property type="nucleotide sequence ID" value="NZ_BMDX01000002.1"/>
</dbReference>
<dbReference type="InterPro" id="IPR050065">
    <property type="entry name" value="GlmU-like"/>
</dbReference>
<dbReference type="NCBIfam" id="NF045761">
    <property type="entry name" value="NAMPUrTaseMurU"/>
    <property type="match status" value="1"/>
</dbReference>
<dbReference type="Pfam" id="PF00483">
    <property type="entry name" value="NTP_transferase"/>
    <property type="match status" value="1"/>
</dbReference>
<dbReference type="Gene3D" id="3.90.550.10">
    <property type="entry name" value="Spore Coat Polysaccharide Biosynthesis Protein SpsA, Chain A"/>
    <property type="match status" value="1"/>
</dbReference>
<gene>
    <name evidence="4" type="ORF">GCM10011369_06850</name>
</gene>
<reference evidence="5" key="1">
    <citation type="journal article" date="2019" name="Int. J. Syst. Evol. Microbiol.">
        <title>The Global Catalogue of Microorganisms (GCM) 10K type strain sequencing project: providing services to taxonomists for standard genome sequencing and annotation.</title>
        <authorList>
            <consortium name="The Broad Institute Genomics Platform"/>
            <consortium name="The Broad Institute Genome Sequencing Center for Infectious Disease"/>
            <person name="Wu L."/>
            <person name="Ma J."/>
        </authorList>
    </citation>
    <scope>NUCLEOTIDE SEQUENCE [LARGE SCALE GENOMIC DNA]</scope>
    <source>
        <strain evidence="5">CGMCC 1.10130</strain>
    </source>
</reference>
<dbReference type="PANTHER" id="PTHR43584">
    <property type="entry name" value="NUCLEOTIDYL TRANSFERASE"/>
    <property type="match status" value="1"/>
</dbReference>
<dbReference type="AlphaFoldDB" id="A0A8J2U2T1"/>